<dbReference type="PANTHER" id="PTHR37542:SF3">
    <property type="entry name" value="PRION-INHIBITION AND PROPAGATION HELO DOMAIN-CONTAINING PROTEIN"/>
    <property type="match status" value="1"/>
</dbReference>
<dbReference type="Proteomes" id="UP001480595">
    <property type="component" value="Unassembled WGS sequence"/>
</dbReference>
<dbReference type="EMBL" id="JAQQWL010000003">
    <property type="protein sequence ID" value="KAK8078708.1"/>
    <property type="molecule type" value="Genomic_DNA"/>
</dbReference>
<dbReference type="SUPFAM" id="SSF56112">
    <property type="entry name" value="Protein kinase-like (PK-like)"/>
    <property type="match status" value="1"/>
</dbReference>
<protein>
    <recommendedName>
        <fullName evidence="3">Protein kinase domain-containing protein</fullName>
    </recommendedName>
</protein>
<gene>
    <name evidence="1" type="ORF">PG994_002515</name>
</gene>
<dbReference type="InterPro" id="IPR011009">
    <property type="entry name" value="Kinase-like_dom_sf"/>
</dbReference>
<organism evidence="1 2">
    <name type="scientific">Apiospora phragmitis</name>
    <dbReference type="NCBI Taxonomy" id="2905665"/>
    <lineage>
        <taxon>Eukaryota</taxon>
        <taxon>Fungi</taxon>
        <taxon>Dikarya</taxon>
        <taxon>Ascomycota</taxon>
        <taxon>Pezizomycotina</taxon>
        <taxon>Sordariomycetes</taxon>
        <taxon>Xylariomycetidae</taxon>
        <taxon>Amphisphaeriales</taxon>
        <taxon>Apiosporaceae</taxon>
        <taxon>Apiospora</taxon>
    </lineage>
</organism>
<evidence type="ECO:0008006" key="3">
    <source>
        <dbReference type="Google" id="ProtNLM"/>
    </source>
</evidence>
<proteinExistence type="predicted"/>
<reference evidence="1 2" key="1">
    <citation type="submission" date="2023-01" db="EMBL/GenBank/DDBJ databases">
        <title>Analysis of 21 Apiospora genomes using comparative genomics revels a genus with tremendous synthesis potential of carbohydrate active enzymes and secondary metabolites.</title>
        <authorList>
            <person name="Sorensen T."/>
        </authorList>
    </citation>
    <scope>NUCLEOTIDE SEQUENCE [LARGE SCALE GENOMIC DNA]</scope>
    <source>
        <strain evidence="1 2">CBS 135458</strain>
    </source>
</reference>
<dbReference type="RefSeq" id="XP_066719779.1">
    <property type="nucleotide sequence ID" value="XM_066853924.1"/>
</dbReference>
<accession>A0ABR1W970</accession>
<dbReference type="Gene3D" id="1.10.510.10">
    <property type="entry name" value="Transferase(Phosphotransferase) domain 1"/>
    <property type="match status" value="1"/>
</dbReference>
<evidence type="ECO:0000313" key="2">
    <source>
        <dbReference type="Proteomes" id="UP001480595"/>
    </source>
</evidence>
<name>A0ABR1W970_9PEZI</name>
<dbReference type="PANTHER" id="PTHR37542">
    <property type="entry name" value="HELO DOMAIN-CONTAINING PROTEIN-RELATED"/>
    <property type="match status" value="1"/>
</dbReference>
<keyword evidence="2" id="KW-1185">Reference proteome</keyword>
<evidence type="ECO:0000313" key="1">
    <source>
        <dbReference type="EMBL" id="KAK8078708.1"/>
    </source>
</evidence>
<dbReference type="GeneID" id="92086987"/>
<sequence length="424" mass="47803">MGKDKATHIIGEIANINTRLECLLDSVERENQSIESARFIRSLISLASTTAEVVEIQFLLGNAMTQSSGRSAIRAAAAVKQIRLCIGADQREDEIQPPQKETRSTIPPLRNLKRTLRPFGGKALEYRGLEFASYDKQQVLVQWKVAEDDQWPKYADQMKSLTVVLVSLSDQSFRCLPCLGYYSAESRGRHGLIFSLPNSSGPWKMASLSHIIEQQTRVPLNRRLHVSRALAETVLQLHTAGWLHKNLRSENVIFLGASDASDEDMLRSEPFVMGYDSARPDTTDAAAAFTQSPEPDLMADLYRHPQARGLGRETFQKRFDMYALGCMLLEIMCWEPLLSMHHRFTMPDLALGIKEEVLKNKVIEIPTVWDLFSSGEAMSFARHQVGGYMVETMSMCAKTPKADGQDASMDVQHNVLEKLLWWRV</sequence>
<comment type="caution">
    <text evidence="1">The sequence shown here is derived from an EMBL/GenBank/DDBJ whole genome shotgun (WGS) entry which is preliminary data.</text>
</comment>